<feature type="binding site" evidence="9">
    <location>
        <position position="94"/>
    </location>
    <ligand>
        <name>Zn(2+)</name>
        <dbReference type="ChEBI" id="CHEBI:29105"/>
        <note>catalytic</note>
    </ligand>
</feature>
<dbReference type="PIRSF" id="PIRSF026671">
    <property type="entry name" value="AA_dipeptidase"/>
    <property type="match status" value="1"/>
</dbReference>
<dbReference type="EC" id="3.4.13.22" evidence="9"/>
<dbReference type="InterPro" id="IPR000755">
    <property type="entry name" value="A_A_dipeptidase"/>
</dbReference>
<feature type="active site" description="Proton donor/acceptor" evidence="9">
    <location>
        <position position="159"/>
    </location>
</feature>
<comment type="catalytic activity">
    <reaction evidence="1 9">
        <text>D-alanyl-D-alanine + H2O = 2 D-alanine</text>
        <dbReference type="Rhea" id="RHEA:20661"/>
        <dbReference type="ChEBI" id="CHEBI:15377"/>
        <dbReference type="ChEBI" id="CHEBI:57416"/>
        <dbReference type="ChEBI" id="CHEBI:57822"/>
        <dbReference type="EC" id="3.4.13.22"/>
    </reaction>
</comment>
<dbReference type="Gene3D" id="3.30.1380.10">
    <property type="match status" value="1"/>
</dbReference>
<feature type="binding site" evidence="9">
    <location>
        <position position="101"/>
    </location>
    <ligand>
        <name>Zn(2+)</name>
        <dbReference type="ChEBI" id="CHEBI:29105"/>
        <note>catalytic</note>
    </ligand>
</feature>
<evidence type="ECO:0000256" key="9">
    <source>
        <dbReference type="HAMAP-Rule" id="MF_01924"/>
    </source>
</evidence>
<evidence type="ECO:0000313" key="10">
    <source>
        <dbReference type="EMBL" id="MBW8268373.1"/>
    </source>
</evidence>
<sequence length="184" mass="20405">MPLQRLTEAEDGLVLDLRYATADNLTGRPIYRRPVAMLVPEARARLARARDLAAALGLRLVLFDAFRPLEAQWALWNAVGDKSFVADPRRGGVHPRGVAVDLTLAEAATGRRLPMGTDFDALTPASAHGSLDVPAEAQRNRALLLGIMTAAGWDNYLREWWHYQLFEPRRYPAHWASAVPDGPM</sequence>
<comment type="cofactor">
    <cofactor evidence="9">
        <name>Zn(2+)</name>
        <dbReference type="ChEBI" id="CHEBI:29105"/>
    </cofactor>
    <text evidence="9">Binds 1 zinc ion per subunit.</text>
</comment>
<accession>A0ABS7EYP2</accession>
<evidence type="ECO:0000256" key="6">
    <source>
        <dbReference type="ARBA" id="ARBA00022997"/>
    </source>
</evidence>
<keyword evidence="8" id="KW-0961">Cell wall biogenesis/degradation</keyword>
<evidence type="ECO:0000256" key="3">
    <source>
        <dbReference type="ARBA" id="ARBA00022723"/>
    </source>
</evidence>
<dbReference type="HAMAP" id="MF_01924">
    <property type="entry name" value="A_A_dipeptidase"/>
    <property type="match status" value="1"/>
</dbReference>
<organism evidence="10 11">
    <name type="scientific">Caldovatus aquaticus</name>
    <dbReference type="NCBI Taxonomy" id="2865671"/>
    <lineage>
        <taxon>Bacteria</taxon>
        <taxon>Pseudomonadati</taxon>
        <taxon>Pseudomonadota</taxon>
        <taxon>Alphaproteobacteria</taxon>
        <taxon>Acetobacterales</taxon>
        <taxon>Roseomonadaceae</taxon>
        <taxon>Caldovatus</taxon>
    </lineage>
</organism>
<dbReference type="CDD" id="cd14840">
    <property type="entry name" value="D-Ala-D-Ala_dipeptidase_Aad"/>
    <property type="match status" value="1"/>
</dbReference>
<comment type="caution">
    <text evidence="10">The sequence shown here is derived from an EMBL/GenBank/DDBJ whole genome shotgun (WGS) entry which is preliminary data.</text>
</comment>
<dbReference type="SUPFAM" id="SSF55166">
    <property type="entry name" value="Hedgehog/DD-peptidase"/>
    <property type="match status" value="1"/>
</dbReference>
<reference evidence="10 11" key="1">
    <citation type="submission" date="2021-08" db="EMBL/GenBank/DDBJ databases">
        <title>Caldovatus sediminis gen. nov., sp. nov., a moderately thermophilic bacterium isolated from a hot spring.</title>
        <authorList>
            <person name="Hu C.-J."/>
            <person name="Li W.-J."/>
            <person name="Xian W.-D."/>
        </authorList>
    </citation>
    <scope>NUCLEOTIDE SEQUENCE [LARGE SCALE GENOMIC DNA]</scope>
    <source>
        <strain evidence="10 11">SYSU G05006</strain>
    </source>
</reference>
<keyword evidence="7 9" id="KW-0482">Metalloprotease</keyword>
<keyword evidence="3 9" id="KW-0479">Metal-binding</keyword>
<keyword evidence="11" id="KW-1185">Reference proteome</keyword>
<dbReference type="NCBIfam" id="NF007557">
    <property type="entry name" value="PRK10178.1"/>
    <property type="match status" value="1"/>
</dbReference>
<evidence type="ECO:0000256" key="5">
    <source>
        <dbReference type="ARBA" id="ARBA00022833"/>
    </source>
</evidence>
<evidence type="ECO:0000313" key="11">
    <source>
        <dbReference type="Proteomes" id="UP001519924"/>
    </source>
</evidence>
<comment type="similarity">
    <text evidence="9">Belongs to the peptidase M15D family.</text>
</comment>
<name>A0ABS7EYP2_9PROT</name>
<dbReference type="RefSeq" id="WP_220115871.1">
    <property type="nucleotide sequence ID" value="NZ_JAHZUY010000003.1"/>
</dbReference>
<dbReference type="InterPro" id="IPR009045">
    <property type="entry name" value="Zn_M74/Hedgehog-like"/>
</dbReference>
<dbReference type="Pfam" id="PF01427">
    <property type="entry name" value="Peptidase_M15"/>
    <property type="match status" value="1"/>
</dbReference>
<evidence type="ECO:0000256" key="2">
    <source>
        <dbReference type="ARBA" id="ARBA00022670"/>
    </source>
</evidence>
<keyword evidence="6 9" id="KW-0224">Dipeptidase</keyword>
<keyword evidence="5 9" id="KW-0862">Zinc</keyword>
<dbReference type="GO" id="GO:0160237">
    <property type="term" value="F:D-Ala-D-Ala dipeptidase activity"/>
    <property type="evidence" value="ECO:0007669"/>
    <property type="project" value="UniProtKB-EC"/>
</dbReference>
<dbReference type="PANTHER" id="PTHR43126">
    <property type="entry name" value="D-ALANYL-D-ALANINE DIPEPTIDASE"/>
    <property type="match status" value="1"/>
</dbReference>
<evidence type="ECO:0000256" key="1">
    <source>
        <dbReference type="ARBA" id="ARBA00001362"/>
    </source>
</evidence>
<evidence type="ECO:0000256" key="7">
    <source>
        <dbReference type="ARBA" id="ARBA00023049"/>
    </source>
</evidence>
<feature type="site" description="Transition state stabilizer" evidence="9">
    <location>
        <position position="67"/>
    </location>
</feature>
<evidence type="ECO:0000256" key="8">
    <source>
        <dbReference type="ARBA" id="ARBA00023316"/>
    </source>
</evidence>
<dbReference type="PANTHER" id="PTHR43126:SF1">
    <property type="entry name" value="D-ALANYL-D-ALANINE DIPEPTIDASE"/>
    <property type="match status" value="1"/>
</dbReference>
<gene>
    <name evidence="9 10" type="primary">ddpX</name>
    <name evidence="10" type="ORF">K1J50_02625</name>
</gene>
<evidence type="ECO:0000256" key="4">
    <source>
        <dbReference type="ARBA" id="ARBA00022801"/>
    </source>
</evidence>
<dbReference type="EMBL" id="JAHZUY010000003">
    <property type="protein sequence ID" value="MBW8268373.1"/>
    <property type="molecule type" value="Genomic_DNA"/>
</dbReference>
<dbReference type="Proteomes" id="UP001519924">
    <property type="component" value="Unassembled WGS sequence"/>
</dbReference>
<protein>
    <recommendedName>
        <fullName evidence="9">D-alanyl-D-alanine dipeptidase</fullName>
        <shortName evidence="9">D-Ala-D-Ala dipeptidase</shortName>
        <ecNumber evidence="9">3.4.13.22</ecNumber>
    </recommendedName>
</protein>
<comment type="function">
    <text evidence="9">Catalyzes hydrolysis of the D-alanyl-D-alanine dipeptide.</text>
</comment>
<keyword evidence="2 9" id="KW-0645">Protease</keyword>
<feature type="binding site" evidence="9">
    <location>
        <position position="162"/>
    </location>
    <ligand>
        <name>Zn(2+)</name>
        <dbReference type="ChEBI" id="CHEBI:29105"/>
        <note>catalytic</note>
    </ligand>
</feature>
<proteinExistence type="inferred from homology"/>
<keyword evidence="4 9" id="KW-0378">Hydrolase</keyword>